<dbReference type="OrthoDB" id="5519791at2"/>
<dbReference type="EMBL" id="CP035704">
    <property type="protein sequence ID" value="QBB70035.1"/>
    <property type="molecule type" value="Genomic_DNA"/>
</dbReference>
<keyword evidence="3" id="KW-1185">Reference proteome</keyword>
<protein>
    <recommendedName>
        <fullName evidence="1">DUF7380 domain-containing protein</fullName>
    </recommendedName>
</protein>
<dbReference type="InterPro" id="IPR055804">
    <property type="entry name" value="DUF7380"/>
</dbReference>
<dbReference type="AlphaFoldDB" id="A0A411HHP6"/>
<dbReference type="KEGG" id="xbc:ELE36_06480"/>
<feature type="domain" description="DUF7380" evidence="1">
    <location>
        <begin position="1"/>
        <end position="109"/>
    </location>
</feature>
<dbReference type="Proteomes" id="UP000291562">
    <property type="component" value="Chromosome"/>
</dbReference>
<evidence type="ECO:0000259" key="1">
    <source>
        <dbReference type="Pfam" id="PF24098"/>
    </source>
</evidence>
<gene>
    <name evidence="2" type="ORF">ELE36_06480</name>
</gene>
<accession>A0A411HHP6</accession>
<name>A0A411HHP6_9GAMM</name>
<organism evidence="2 3">
    <name type="scientific">Pseudolysobacter antarcticus</name>
    <dbReference type="NCBI Taxonomy" id="2511995"/>
    <lineage>
        <taxon>Bacteria</taxon>
        <taxon>Pseudomonadati</taxon>
        <taxon>Pseudomonadota</taxon>
        <taxon>Gammaproteobacteria</taxon>
        <taxon>Lysobacterales</taxon>
        <taxon>Rhodanobacteraceae</taxon>
        <taxon>Pseudolysobacter</taxon>
    </lineage>
</organism>
<reference evidence="2 3" key="1">
    <citation type="submission" date="2019-01" db="EMBL/GenBank/DDBJ databases">
        <title>Pseudolysobacter antarctica gen. nov., sp. nov., isolated from Fildes Peninsula, Antarctica.</title>
        <authorList>
            <person name="Wei Z."/>
            <person name="Peng F."/>
        </authorList>
    </citation>
    <scope>NUCLEOTIDE SEQUENCE [LARGE SCALE GENOMIC DNA]</scope>
    <source>
        <strain evidence="2 3">AQ6-296</strain>
    </source>
</reference>
<sequence>MMLVPASPIAPFQARCQTPTGRSALPGDFSAEELEVLGEFVEQVDEPWLRARLADLVWFQERPRKGAMLFTAVDAYRSVLLTKELWFAGAGDGWRRALGLARMAGDSARSRAKEMEAALLSAFDIGDEEPHWKLRVAELIFDAGLADVRRPAIANSLVEMGTRIGLSGDGFLARDAFALARGFFKRLRDDTRSADMGAAIAESWVADANARISGSMPSNIAAASFFENAIQTFRTVPRRERARLNIDARLHQVQAQLGEAGAQAITEMTAISTPSIDIAELIDHSRTSVSGKEPREALKAFAGLYLGPNVAKLRTDAEASARRFSLSFVCSVPQALAVMDASSLARQAET</sequence>
<proteinExistence type="predicted"/>
<evidence type="ECO:0000313" key="2">
    <source>
        <dbReference type="EMBL" id="QBB70035.1"/>
    </source>
</evidence>
<evidence type="ECO:0000313" key="3">
    <source>
        <dbReference type="Proteomes" id="UP000291562"/>
    </source>
</evidence>
<dbReference type="Pfam" id="PF24098">
    <property type="entry name" value="DUF7380"/>
    <property type="match status" value="1"/>
</dbReference>